<evidence type="ECO:0000313" key="3">
    <source>
        <dbReference type="EMBL" id="TYJ97020.1"/>
    </source>
</evidence>
<feature type="region of interest" description="Disordered" evidence="1">
    <location>
        <begin position="65"/>
        <end position="93"/>
    </location>
</feature>
<name>A0A5A7T613_CUCMM</name>
<proteinExistence type="predicted"/>
<sequence>MKRNSAVAMDAAGHDGTLWRPLYDEVITLCLDLGELDAAIAIVADLETTGILVPDETLDRVISTRQTNDAMPKPDSAIDTTLNDHSLANDEAS</sequence>
<evidence type="ECO:0000313" key="2">
    <source>
        <dbReference type="EMBL" id="KAA0038373.1"/>
    </source>
</evidence>
<dbReference type="EMBL" id="SSTD01019069">
    <property type="protein sequence ID" value="TYJ97020.1"/>
    <property type="molecule type" value="Genomic_DNA"/>
</dbReference>
<evidence type="ECO:0000313" key="5">
    <source>
        <dbReference type="Proteomes" id="UP000321947"/>
    </source>
</evidence>
<dbReference type="Proteomes" id="UP000321393">
    <property type="component" value="Unassembled WGS sequence"/>
</dbReference>
<accession>A0A5A7T613</accession>
<dbReference type="OrthoDB" id="2019812at2759"/>
<dbReference type="Proteomes" id="UP000321947">
    <property type="component" value="Unassembled WGS sequence"/>
</dbReference>
<protein>
    <submittedName>
        <fullName evidence="2">AT-rich interactive domain-containing protein 4B-like</fullName>
    </submittedName>
</protein>
<reference evidence="4 5" key="1">
    <citation type="submission" date="2019-08" db="EMBL/GenBank/DDBJ databases">
        <title>Draft genome sequences of two oriental melons (Cucumis melo L. var makuwa).</title>
        <authorList>
            <person name="Kwon S.-Y."/>
        </authorList>
    </citation>
    <scope>NUCLEOTIDE SEQUENCE [LARGE SCALE GENOMIC DNA]</scope>
    <source>
        <strain evidence="5">cv. Chang Bougi</strain>
        <strain evidence="4">cv. SW 3</strain>
        <tissue evidence="2">Leaf</tissue>
    </source>
</reference>
<organism evidence="2 4">
    <name type="scientific">Cucumis melo var. makuwa</name>
    <name type="common">Oriental melon</name>
    <dbReference type="NCBI Taxonomy" id="1194695"/>
    <lineage>
        <taxon>Eukaryota</taxon>
        <taxon>Viridiplantae</taxon>
        <taxon>Streptophyta</taxon>
        <taxon>Embryophyta</taxon>
        <taxon>Tracheophyta</taxon>
        <taxon>Spermatophyta</taxon>
        <taxon>Magnoliopsida</taxon>
        <taxon>eudicotyledons</taxon>
        <taxon>Gunneridae</taxon>
        <taxon>Pentapetalae</taxon>
        <taxon>rosids</taxon>
        <taxon>fabids</taxon>
        <taxon>Cucurbitales</taxon>
        <taxon>Cucurbitaceae</taxon>
        <taxon>Benincaseae</taxon>
        <taxon>Cucumis</taxon>
    </lineage>
</organism>
<comment type="caution">
    <text evidence="2">The sequence shown here is derived from an EMBL/GenBank/DDBJ whole genome shotgun (WGS) entry which is preliminary data.</text>
</comment>
<evidence type="ECO:0000256" key="1">
    <source>
        <dbReference type="SAM" id="MobiDB-lite"/>
    </source>
</evidence>
<gene>
    <name evidence="3" type="ORF">E5676_scaffold506G00750</name>
    <name evidence="2" type="ORF">E6C27_scaffold270G002570</name>
</gene>
<evidence type="ECO:0000313" key="4">
    <source>
        <dbReference type="Proteomes" id="UP000321393"/>
    </source>
</evidence>
<dbReference type="AlphaFoldDB" id="A0A5A7T613"/>
<dbReference type="STRING" id="1194695.A0A5A7T613"/>
<dbReference type="EMBL" id="SSTE01018746">
    <property type="protein sequence ID" value="KAA0038373.1"/>
    <property type="molecule type" value="Genomic_DNA"/>
</dbReference>